<feature type="transmembrane region" description="Helical" evidence="7">
    <location>
        <begin position="51"/>
        <end position="76"/>
    </location>
</feature>
<dbReference type="Pfam" id="PF14802">
    <property type="entry name" value="TMEM192"/>
    <property type="match status" value="1"/>
</dbReference>
<dbReference type="RefSeq" id="XP_019718025.1">
    <property type="nucleotide sequence ID" value="XM_019862466.1"/>
</dbReference>
<proteinExistence type="inferred from homology"/>
<dbReference type="AlphaFoldDB" id="A0A3Q2XWS1"/>
<evidence type="ECO:0000256" key="4">
    <source>
        <dbReference type="ARBA" id="ARBA00022692"/>
    </source>
</evidence>
<reference evidence="8" key="2">
    <citation type="submission" date="2025-09" db="UniProtKB">
        <authorList>
            <consortium name="Ensembl"/>
        </authorList>
    </citation>
    <scope>IDENTIFICATION</scope>
</reference>
<dbReference type="GeneTree" id="ENSGT00390000013749"/>
<dbReference type="STRING" id="109280.ENSHCOP00000004836"/>
<feature type="transmembrane region" description="Helical" evidence="7">
    <location>
        <begin position="164"/>
        <end position="189"/>
    </location>
</feature>
<comment type="subcellular location">
    <subcellularLocation>
        <location evidence="1">Membrane</location>
        <topology evidence="1">Multi-pass membrane protein</topology>
    </subcellularLocation>
</comment>
<dbReference type="Proteomes" id="UP000264820">
    <property type="component" value="Unplaced"/>
</dbReference>
<name>A0A3Q2XWS1_HIPCM</name>
<dbReference type="PANTHER" id="PTHR31592:SF1">
    <property type="entry name" value="TRANSMEMBRANE PROTEIN 192"/>
    <property type="match status" value="1"/>
</dbReference>
<evidence type="ECO:0000313" key="8">
    <source>
        <dbReference type="Ensembl" id="ENSHCOP00000004836.1"/>
    </source>
</evidence>
<dbReference type="OrthoDB" id="6277625at2759"/>
<dbReference type="GO" id="GO:0005770">
    <property type="term" value="C:late endosome"/>
    <property type="evidence" value="ECO:0007669"/>
    <property type="project" value="TreeGrafter"/>
</dbReference>
<evidence type="ECO:0000256" key="5">
    <source>
        <dbReference type="ARBA" id="ARBA00022989"/>
    </source>
</evidence>
<keyword evidence="9" id="KW-1185">Reference proteome</keyword>
<keyword evidence="5 7" id="KW-1133">Transmembrane helix</keyword>
<feature type="transmembrane region" description="Helical" evidence="7">
    <location>
        <begin position="96"/>
        <end position="119"/>
    </location>
</feature>
<dbReference type="InterPro" id="IPR029399">
    <property type="entry name" value="TMEM192"/>
</dbReference>
<keyword evidence="6 7" id="KW-0472">Membrane</keyword>
<evidence type="ECO:0000256" key="7">
    <source>
        <dbReference type="SAM" id="Phobius"/>
    </source>
</evidence>
<sequence length="261" mass="29269">MESEGAFYAQAGSSVDMTRSEEDSLVDGPLISDDVLHAAIRTEFHTVPTGCYAVLLSLLHVVYMISSLCVVVLCVLKLGQKELCTHVLDPKWGDSAVVFCKVVLWVLVQAFTLCANYYHRQARNRGYLLFYRSTNRLKRLPLIVYSTGNVVVLIIMAARLPVAVYTYVLIGVLALELLVALPCLIYYAVKVRSFNTERAVPDVCREEYLRSLSGGSLPTETGFRERSSLEEVVEKQADLIEYLKHHNSLLSRRLLNLAAQH</sequence>
<organism evidence="8 9">
    <name type="scientific">Hippocampus comes</name>
    <name type="common">Tiger tail seahorse</name>
    <dbReference type="NCBI Taxonomy" id="109280"/>
    <lineage>
        <taxon>Eukaryota</taxon>
        <taxon>Metazoa</taxon>
        <taxon>Chordata</taxon>
        <taxon>Craniata</taxon>
        <taxon>Vertebrata</taxon>
        <taxon>Euteleostomi</taxon>
        <taxon>Actinopterygii</taxon>
        <taxon>Neopterygii</taxon>
        <taxon>Teleostei</taxon>
        <taxon>Neoteleostei</taxon>
        <taxon>Acanthomorphata</taxon>
        <taxon>Syngnathiaria</taxon>
        <taxon>Syngnathiformes</taxon>
        <taxon>Syngnathoidei</taxon>
        <taxon>Syngnathidae</taxon>
        <taxon>Hippocampus</taxon>
    </lineage>
</organism>
<evidence type="ECO:0000256" key="3">
    <source>
        <dbReference type="ARBA" id="ARBA00014635"/>
    </source>
</evidence>
<keyword evidence="4 7" id="KW-0812">Transmembrane</keyword>
<dbReference type="GO" id="GO:0005765">
    <property type="term" value="C:lysosomal membrane"/>
    <property type="evidence" value="ECO:0007669"/>
    <property type="project" value="TreeGrafter"/>
</dbReference>
<accession>A0A3Q2XWS1</accession>
<evidence type="ECO:0000313" key="9">
    <source>
        <dbReference type="Proteomes" id="UP000264820"/>
    </source>
</evidence>
<protein>
    <recommendedName>
        <fullName evidence="3">Transmembrane protein 192</fullName>
    </recommendedName>
</protein>
<dbReference type="Ensembl" id="ENSHCOT00000006380.1">
    <property type="protein sequence ID" value="ENSHCOP00000004836.1"/>
    <property type="gene ID" value="ENSHCOG00000006369.1"/>
</dbReference>
<dbReference type="KEGG" id="hcq:109511392"/>
<evidence type="ECO:0000256" key="2">
    <source>
        <dbReference type="ARBA" id="ARBA00006314"/>
    </source>
</evidence>
<dbReference type="GeneID" id="109511392"/>
<comment type="similarity">
    <text evidence="2">Belongs to the TMEM192 family.</text>
</comment>
<feature type="transmembrane region" description="Helical" evidence="7">
    <location>
        <begin position="140"/>
        <end position="158"/>
    </location>
</feature>
<dbReference type="CTD" id="201931"/>
<reference evidence="8" key="1">
    <citation type="submission" date="2025-08" db="UniProtKB">
        <authorList>
            <consortium name="Ensembl"/>
        </authorList>
    </citation>
    <scope>IDENTIFICATION</scope>
</reference>
<evidence type="ECO:0000256" key="1">
    <source>
        <dbReference type="ARBA" id="ARBA00004141"/>
    </source>
</evidence>
<evidence type="ECO:0000256" key="6">
    <source>
        <dbReference type="ARBA" id="ARBA00023136"/>
    </source>
</evidence>
<dbReference type="PANTHER" id="PTHR31592">
    <property type="entry name" value="TRANSMEMBRANE PROTEIN 192"/>
    <property type="match status" value="1"/>
</dbReference>